<dbReference type="Gene3D" id="3.40.50.300">
    <property type="entry name" value="P-loop containing nucleotide triphosphate hydrolases"/>
    <property type="match status" value="1"/>
</dbReference>
<dbReference type="InterPro" id="IPR034139">
    <property type="entry name" value="TOPRIM_OLD"/>
</dbReference>
<dbReference type="Proteomes" id="UP000050443">
    <property type="component" value="Unassembled WGS sequence"/>
</dbReference>
<protein>
    <submittedName>
        <fullName evidence="4">Pathogenesis like protein</fullName>
    </submittedName>
</protein>
<accession>A0A0Q0WTY4</accession>
<dbReference type="SUPFAM" id="SSF52540">
    <property type="entry name" value="P-loop containing nucleoside triphosphate hydrolases"/>
    <property type="match status" value="1"/>
</dbReference>
<sequence length="733" mass="85566">MKIESVLIRNFRLLKDLKLDLEKDLSLVLGKNNSGKTSILSALDKFINQSENKKISADDFNLSYKEEIKNLIESSNELSEEDFNKDIQGITLRIIASYSDEDDFENISKLMMDLDPNNNYLILGYDYSMHFNEYQIFRSDFKAFKIDEKRKLNESIKKEKGKPENERKLYKEKGFDIFFKLYQDKYFRYKRKSIACDYTSRVILENKFIDLDNSSTKVNLKNVINFKYISARRNVTNKEADKTLSSQTSQIYERSEKNEEDSKSIEEFKETLIETDETLTNVYTTLFEKIVDKVGQFGGIKKGESVIKVISSLERRELLKGNTTVVYEHDASNSLPEFYNGLGYMNLISMIFEIEILLQEFKRAKDEKPADINLLFIEEPEAHTHPQMQYVFITNIQSLLEEGIIKGGCTNKKLQYIISTHSSHIVSNCKDFNAIKYLKKESQNSIKAKNLKDLEKDYLKAGEEKNYRFLKQYLTLNRSELFFADKAIFIEGDTERILLPAMMKKLDLEEALLADELELLSQNISIVEVGNYANIFERFINFIEVKSLVITDLDSVKRDFIRDNKGEIKKTKNGIDRQADFSCRVIEGQKTTNPTLNFFFPSLLFSDLLSKSVEEKRFLKESTWTNNKNGFLQIAFQIKDVKDYCPRSFEDAFFNIDENINFIKKNRSKFNGLKNMKLFYDTSKDAYDLGEKCIESKGSFAIDILLNSDENYTEWKIPAYIKQGLLWLRKEQI</sequence>
<dbReference type="PATRIC" id="fig|362413.3.peg.1184"/>
<dbReference type="STRING" id="362413.RC62_1209"/>
<dbReference type="InterPro" id="IPR041685">
    <property type="entry name" value="AAA_GajA/Old/RecF-like"/>
</dbReference>
<evidence type="ECO:0000256" key="1">
    <source>
        <dbReference type="SAM" id="MobiDB-lite"/>
    </source>
</evidence>
<dbReference type="RefSeq" id="WP_055096051.1">
    <property type="nucleotide sequence ID" value="NZ_JRLF01000012.1"/>
</dbReference>
<proteinExistence type="predicted"/>
<evidence type="ECO:0000313" key="4">
    <source>
        <dbReference type="EMBL" id="KQB39527.1"/>
    </source>
</evidence>
<feature type="domain" description="OLD protein-like TOPRIM" evidence="3">
    <location>
        <begin position="482"/>
        <end position="554"/>
    </location>
</feature>
<dbReference type="AlphaFoldDB" id="A0A0Q0WTY4"/>
<dbReference type="InterPro" id="IPR027417">
    <property type="entry name" value="P-loop_NTPase"/>
</dbReference>
<feature type="region of interest" description="Disordered" evidence="1">
    <location>
        <begin position="240"/>
        <end position="259"/>
    </location>
</feature>
<evidence type="ECO:0000259" key="2">
    <source>
        <dbReference type="Pfam" id="PF13175"/>
    </source>
</evidence>
<dbReference type="OrthoDB" id="9792800at2"/>
<name>A0A0Q0WTY4_9FLAO</name>
<dbReference type="PANTHER" id="PTHR43581">
    <property type="entry name" value="ATP/GTP PHOSPHATASE"/>
    <property type="match status" value="1"/>
</dbReference>
<dbReference type="Pfam" id="PF13175">
    <property type="entry name" value="AAA_15"/>
    <property type="match status" value="1"/>
</dbReference>
<organism evidence="4 5">
    <name type="scientific">Flavobacterium aquidurense</name>
    <dbReference type="NCBI Taxonomy" id="362413"/>
    <lineage>
        <taxon>Bacteria</taxon>
        <taxon>Pseudomonadati</taxon>
        <taxon>Bacteroidota</taxon>
        <taxon>Flavobacteriia</taxon>
        <taxon>Flavobacteriales</taxon>
        <taxon>Flavobacteriaceae</taxon>
        <taxon>Flavobacterium</taxon>
    </lineage>
</organism>
<dbReference type="EMBL" id="JRLF01000012">
    <property type="protein sequence ID" value="KQB39527.1"/>
    <property type="molecule type" value="Genomic_DNA"/>
</dbReference>
<dbReference type="InterPro" id="IPR051396">
    <property type="entry name" value="Bact_Antivir_Def_Nuclease"/>
</dbReference>
<comment type="caution">
    <text evidence="4">The sequence shown here is derived from an EMBL/GenBank/DDBJ whole genome shotgun (WGS) entry which is preliminary data.</text>
</comment>
<evidence type="ECO:0000259" key="3">
    <source>
        <dbReference type="Pfam" id="PF20469"/>
    </source>
</evidence>
<feature type="domain" description="Endonuclease GajA/Old nuclease/RecF-like AAA" evidence="2">
    <location>
        <begin position="1"/>
        <end position="426"/>
    </location>
</feature>
<gene>
    <name evidence="4" type="ORF">RC62_1209</name>
</gene>
<reference evidence="4 5" key="1">
    <citation type="submission" date="2014-09" db="EMBL/GenBank/DDBJ databases">
        <title>Genome sequence of Flavobacterium aquidurense RC62.</title>
        <authorList>
            <person name="Kim J.F."/>
            <person name="Kwak M.-J."/>
        </authorList>
    </citation>
    <scope>NUCLEOTIDE SEQUENCE [LARGE SCALE GENOMIC DNA]</scope>
    <source>
        <strain evidence="4 5">RC62</strain>
    </source>
</reference>
<dbReference type="CDD" id="cd01026">
    <property type="entry name" value="TOPRIM_OLD"/>
    <property type="match status" value="1"/>
</dbReference>
<evidence type="ECO:0000313" key="5">
    <source>
        <dbReference type="Proteomes" id="UP000050443"/>
    </source>
</evidence>
<dbReference type="PANTHER" id="PTHR43581:SF4">
    <property type="entry name" value="ATP_GTP PHOSPHATASE"/>
    <property type="match status" value="1"/>
</dbReference>
<feature type="compositionally biased region" description="Polar residues" evidence="1">
    <location>
        <begin position="243"/>
        <end position="252"/>
    </location>
</feature>
<dbReference type="Pfam" id="PF20469">
    <property type="entry name" value="OLD-like_TOPRIM"/>
    <property type="match status" value="1"/>
</dbReference>